<dbReference type="Gene3D" id="1.10.10.60">
    <property type="entry name" value="Homeodomain-like"/>
    <property type="match status" value="1"/>
</dbReference>
<keyword evidence="6" id="KW-1185">Reference proteome</keyword>
<keyword evidence="3" id="KW-0804">Transcription</keyword>
<keyword evidence="1" id="KW-0805">Transcription regulation</keyword>
<dbReference type="RefSeq" id="WP_345481788.1">
    <property type="nucleotide sequence ID" value="NZ_BAABLP010000006.1"/>
</dbReference>
<evidence type="ECO:0000313" key="6">
    <source>
        <dbReference type="Proteomes" id="UP001500121"/>
    </source>
</evidence>
<protein>
    <recommendedName>
        <fullName evidence="4">HTH araC/xylS-type domain-containing protein</fullName>
    </recommendedName>
</protein>
<evidence type="ECO:0000256" key="1">
    <source>
        <dbReference type="ARBA" id="ARBA00023015"/>
    </source>
</evidence>
<proteinExistence type="predicted"/>
<dbReference type="PANTHER" id="PTHR46796:SF6">
    <property type="entry name" value="ARAC SUBFAMILY"/>
    <property type="match status" value="1"/>
</dbReference>
<dbReference type="InterPro" id="IPR018060">
    <property type="entry name" value="HTH_AraC"/>
</dbReference>
<gene>
    <name evidence="5" type="ORF">GCM10025783_26810</name>
</gene>
<dbReference type="Proteomes" id="UP001500121">
    <property type="component" value="Unassembled WGS sequence"/>
</dbReference>
<dbReference type="InterPro" id="IPR050204">
    <property type="entry name" value="AraC_XylS_family_regulators"/>
</dbReference>
<feature type="domain" description="HTH araC/xylS-type" evidence="4">
    <location>
        <begin position="188"/>
        <end position="288"/>
    </location>
</feature>
<name>A0ABP8ZCF9_9MICO</name>
<dbReference type="EMBL" id="BAABLP010000006">
    <property type="protein sequence ID" value="GAA4752591.1"/>
    <property type="molecule type" value="Genomic_DNA"/>
</dbReference>
<evidence type="ECO:0000256" key="2">
    <source>
        <dbReference type="ARBA" id="ARBA00023125"/>
    </source>
</evidence>
<organism evidence="5 6">
    <name type="scientific">Amnibacterium soli</name>
    <dbReference type="NCBI Taxonomy" id="1282736"/>
    <lineage>
        <taxon>Bacteria</taxon>
        <taxon>Bacillati</taxon>
        <taxon>Actinomycetota</taxon>
        <taxon>Actinomycetes</taxon>
        <taxon>Micrococcales</taxon>
        <taxon>Microbacteriaceae</taxon>
        <taxon>Amnibacterium</taxon>
    </lineage>
</organism>
<reference evidence="6" key="1">
    <citation type="journal article" date="2019" name="Int. J. Syst. Evol. Microbiol.">
        <title>The Global Catalogue of Microorganisms (GCM) 10K type strain sequencing project: providing services to taxonomists for standard genome sequencing and annotation.</title>
        <authorList>
            <consortium name="The Broad Institute Genomics Platform"/>
            <consortium name="The Broad Institute Genome Sequencing Center for Infectious Disease"/>
            <person name="Wu L."/>
            <person name="Ma J."/>
        </authorList>
    </citation>
    <scope>NUCLEOTIDE SEQUENCE [LARGE SCALE GENOMIC DNA]</scope>
    <source>
        <strain evidence="6">JCM 19015</strain>
    </source>
</reference>
<comment type="caution">
    <text evidence="5">The sequence shown here is derived from an EMBL/GenBank/DDBJ whole genome shotgun (WGS) entry which is preliminary data.</text>
</comment>
<keyword evidence="2" id="KW-0238">DNA-binding</keyword>
<sequence>MPVVQMDGATGLQRLSRGGRFAVPDAAAFTATWRHTTVDGVQLGEWSTSPISGAQPAAHDAPAVVLVRVASGSARYWSGGAVIDAPCGSIHLMSAAEGVRFSVPEPSRIVRVVVPAGLLPADVRHATSSAFGPMTPNRITVGLTALVDQVLDPEVGGATSAAAAAIRPLAVAAIEEAVPTTPEQDLRGRMVEHIEQRISDPDLGPRSIAAEFGVSLRWVHAVFDVDGASVARHIRHRRLDLVAEQLRERRRLPRIGALAETFGFASRDQLTRSFKARFGVTIAEYAVLAEDGRAPAPLDAADAGG</sequence>
<dbReference type="SMART" id="SM00342">
    <property type="entry name" value="HTH_ARAC"/>
    <property type="match status" value="1"/>
</dbReference>
<accession>A0ABP8ZCF9</accession>
<evidence type="ECO:0000256" key="3">
    <source>
        <dbReference type="ARBA" id="ARBA00023163"/>
    </source>
</evidence>
<dbReference type="Pfam" id="PF12833">
    <property type="entry name" value="HTH_18"/>
    <property type="match status" value="1"/>
</dbReference>
<evidence type="ECO:0000259" key="4">
    <source>
        <dbReference type="PROSITE" id="PS01124"/>
    </source>
</evidence>
<dbReference type="PROSITE" id="PS01124">
    <property type="entry name" value="HTH_ARAC_FAMILY_2"/>
    <property type="match status" value="1"/>
</dbReference>
<evidence type="ECO:0000313" key="5">
    <source>
        <dbReference type="EMBL" id="GAA4752591.1"/>
    </source>
</evidence>
<dbReference type="PANTHER" id="PTHR46796">
    <property type="entry name" value="HTH-TYPE TRANSCRIPTIONAL ACTIVATOR RHAS-RELATED"/>
    <property type="match status" value="1"/>
</dbReference>